<keyword evidence="3 5" id="KW-0732">Signal</keyword>
<evidence type="ECO:0000256" key="3">
    <source>
        <dbReference type="ARBA" id="ARBA00022729"/>
    </source>
</evidence>
<dbReference type="GeneID" id="95771994"/>
<accession>A0A6C1KNS0</accession>
<evidence type="ECO:0000256" key="1">
    <source>
        <dbReference type="ARBA" id="ARBA00004418"/>
    </source>
</evidence>
<dbReference type="RefSeq" id="WP_138397620.1">
    <property type="nucleotide sequence ID" value="NZ_JBAFVI010000004.1"/>
</dbReference>
<feature type="signal peptide" evidence="5">
    <location>
        <begin position="1"/>
        <end position="40"/>
    </location>
</feature>
<proteinExistence type="inferred from homology"/>
<comment type="caution">
    <text evidence="7">The sequence shown here is derived from an EMBL/GenBank/DDBJ whole genome shotgun (WGS) entry which is preliminary data.</text>
</comment>
<organism evidence="7 8">
    <name type="scientific">Xanthobacter autotrophicus</name>
    <dbReference type="NCBI Taxonomy" id="280"/>
    <lineage>
        <taxon>Bacteria</taxon>
        <taxon>Pseudomonadati</taxon>
        <taxon>Pseudomonadota</taxon>
        <taxon>Alphaproteobacteria</taxon>
        <taxon>Hyphomicrobiales</taxon>
        <taxon>Xanthobacteraceae</taxon>
        <taxon>Xanthobacter</taxon>
    </lineage>
</organism>
<dbReference type="GO" id="GO:0015833">
    <property type="term" value="P:peptide transport"/>
    <property type="evidence" value="ECO:0007669"/>
    <property type="project" value="TreeGrafter"/>
</dbReference>
<evidence type="ECO:0000259" key="6">
    <source>
        <dbReference type="Pfam" id="PF00496"/>
    </source>
</evidence>
<feature type="domain" description="Solute-binding protein family 5" evidence="6">
    <location>
        <begin position="120"/>
        <end position="526"/>
    </location>
</feature>
<comment type="similarity">
    <text evidence="2">Belongs to the bacterial solute-binding protein 5 family.</text>
</comment>
<sequence length="617" mass="68638">MRSGLSQRSRWHRSGPGRGRGARSWLLALLLLAAPAQVSAQPLDRAPAIAMRGLPDLPAHFAALPYADPSAPKGGHLDLSLLGTFDSLNPFIVKGSAPLFMRNNVIESLMARSLDEPFTLYPLLAQSVTTDAERSFVAFALDPAARFSDGSPVTAEDVLFSFALMRDMGRPNHRLYYGKISKAEAPDAHTVRFAFTEPDPELPLIMGLMPVFKQASIDRDHFEETTLTPLTGSGPYRVGAVDAGASVTLERNPDYWGRTLAFNRGLYNFDRIRYFYFRDANTEFEAFKKGLIDARFESDPGRWETGYDFPAARSGEVVKELIPTGTPKPYSAFVFNTRRPLFADRRVRHALIELFDFEWLDTNFYHGLYRRTASYFEGSVLSSSGMPADARERALLDPFPDAVVPDVLAGTFRPPVSDGSGRDRERLKAALQLLDKAGWMLRQGALVNRETGRPFAFEIMVTTREMERLALAYQSQLKRAGIAAHVRYVDAVQFDARRGAYDFDMMPYAWGQSLSPGNEQAFYFGSAAADTPGSRNYMGAKSPAIDAAIAALLAARDEDDYVSAARALDRVLVSGAYGVPLFHTPGQWLARWTRIERPRRASLYGTLPETWWRAPGK</sequence>
<dbReference type="PANTHER" id="PTHR30290">
    <property type="entry name" value="PERIPLASMIC BINDING COMPONENT OF ABC TRANSPORTER"/>
    <property type="match status" value="1"/>
</dbReference>
<dbReference type="AlphaFoldDB" id="A0A6C1KNS0"/>
<feature type="region of interest" description="Disordered" evidence="4">
    <location>
        <begin position="1"/>
        <end position="20"/>
    </location>
</feature>
<dbReference type="GO" id="GO:1904680">
    <property type="term" value="F:peptide transmembrane transporter activity"/>
    <property type="evidence" value="ECO:0007669"/>
    <property type="project" value="TreeGrafter"/>
</dbReference>
<dbReference type="GO" id="GO:0043190">
    <property type="term" value="C:ATP-binding cassette (ABC) transporter complex"/>
    <property type="evidence" value="ECO:0007669"/>
    <property type="project" value="InterPro"/>
</dbReference>
<dbReference type="EMBL" id="VAUP01000002">
    <property type="protein sequence ID" value="TLX44994.1"/>
    <property type="molecule type" value="Genomic_DNA"/>
</dbReference>
<dbReference type="InterPro" id="IPR000914">
    <property type="entry name" value="SBP_5_dom"/>
</dbReference>
<dbReference type="SUPFAM" id="SSF53850">
    <property type="entry name" value="Periplasmic binding protein-like II"/>
    <property type="match status" value="1"/>
</dbReference>
<evidence type="ECO:0000256" key="2">
    <source>
        <dbReference type="ARBA" id="ARBA00005695"/>
    </source>
</evidence>
<dbReference type="Proteomes" id="UP000305131">
    <property type="component" value="Unassembled WGS sequence"/>
</dbReference>
<evidence type="ECO:0000256" key="5">
    <source>
        <dbReference type="SAM" id="SignalP"/>
    </source>
</evidence>
<dbReference type="OrthoDB" id="9803988at2"/>
<protein>
    <submittedName>
        <fullName evidence="7">ABC transporter substrate-binding protein</fullName>
    </submittedName>
</protein>
<dbReference type="GO" id="GO:0030288">
    <property type="term" value="C:outer membrane-bounded periplasmic space"/>
    <property type="evidence" value="ECO:0007669"/>
    <property type="project" value="TreeGrafter"/>
</dbReference>
<evidence type="ECO:0000256" key="4">
    <source>
        <dbReference type="SAM" id="MobiDB-lite"/>
    </source>
</evidence>
<evidence type="ECO:0000313" key="7">
    <source>
        <dbReference type="EMBL" id="TLX44994.1"/>
    </source>
</evidence>
<dbReference type="PANTHER" id="PTHR30290:SF64">
    <property type="entry name" value="ABC TRANSPORTER PERIPLASMIC BINDING PROTEIN"/>
    <property type="match status" value="1"/>
</dbReference>
<comment type="subcellular location">
    <subcellularLocation>
        <location evidence="1">Periplasm</location>
    </subcellularLocation>
</comment>
<name>A0A6C1KNS0_XANAU</name>
<dbReference type="InterPro" id="IPR030678">
    <property type="entry name" value="Peptide/Ni-bd"/>
</dbReference>
<dbReference type="PIRSF" id="PIRSF002741">
    <property type="entry name" value="MppA"/>
    <property type="match status" value="1"/>
</dbReference>
<gene>
    <name evidence="7" type="ORF">FBQ73_00765</name>
</gene>
<dbReference type="Pfam" id="PF00496">
    <property type="entry name" value="SBP_bac_5"/>
    <property type="match status" value="1"/>
</dbReference>
<feature type="chain" id="PRO_5025591995" evidence="5">
    <location>
        <begin position="41"/>
        <end position="617"/>
    </location>
</feature>
<dbReference type="Gene3D" id="3.10.105.10">
    <property type="entry name" value="Dipeptide-binding Protein, Domain 3"/>
    <property type="match status" value="1"/>
</dbReference>
<dbReference type="GO" id="GO:0042884">
    <property type="term" value="P:microcin transport"/>
    <property type="evidence" value="ECO:0007669"/>
    <property type="project" value="TreeGrafter"/>
</dbReference>
<dbReference type="CDD" id="cd08497">
    <property type="entry name" value="MbnE-like"/>
    <property type="match status" value="1"/>
</dbReference>
<reference evidence="7 8" key="1">
    <citation type="submission" date="2019-05" db="EMBL/GenBank/DDBJ databases">
        <authorList>
            <person name="Zhou X."/>
        </authorList>
    </citation>
    <scope>NUCLEOTIDE SEQUENCE [LARGE SCALE GENOMIC DNA]</scope>
    <source>
        <strain evidence="7 8">DSM 432</strain>
    </source>
</reference>
<dbReference type="InterPro" id="IPR039424">
    <property type="entry name" value="SBP_5"/>
</dbReference>
<dbReference type="Gene3D" id="3.40.190.10">
    <property type="entry name" value="Periplasmic binding protein-like II"/>
    <property type="match status" value="1"/>
</dbReference>
<evidence type="ECO:0000313" key="8">
    <source>
        <dbReference type="Proteomes" id="UP000305131"/>
    </source>
</evidence>